<feature type="domain" description="Glycosyltransferase 2-like" evidence="8">
    <location>
        <begin position="232"/>
        <end position="416"/>
    </location>
</feature>
<dbReference type="Pfam" id="PF13632">
    <property type="entry name" value="Glyco_trans_2_3"/>
    <property type="match status" value="1"/>
</dbReference>
<dbReference type="SUPFAM" id="SSF53448">
    <property type="entry name" value="Nucleotide-diphospho-sugar transferases"/>
    <property type="match status" value="1"/>
</dbReference>
<sequence length="561" mass="63145">MYSGGGVPGLFRPGLFVMGAVQSARVDGRGDRASSRRKRNSVLTFAGGAKGDFPQGLLPQPPADSEKYIYAHRRLWILTVCSLLSFLCLAASQFFFTTSSPWFWLLLPMLAPLLADYLISLYLDGFSKDFDMKAHRRMVRRWQPASYPSVDVFLPVCGEPLEVLHNTWTYVQRMATTYRGTVRAYVLDDAAEPEVAAMARHFGFEYVVRPNRGWFKKAGNLNHAFGITGGDHILILDADFAPRADLLDELLPHMDEDERTAIVQSPQFFRSVDRQNWIERGAGAVQELFYRSVQTSREDKDGSICVGSCALYRREALEQIGGVSLIEHSEDMYTGFDLRGLGWKLRYVPVALAAGVCPDTVGAFHNQQYRWCMGSLSLLTGKRFWNTPMRLTTRLCYVSGFLYYLQTALATFVTPLIPLGLLILKPELLRAEASVLVLPSVAYVALVLPLWHRAPYRLEAWAARMMYGWSHVFAVWDVLRGREMGWKPTGSDGAKKNGMRRYWVGMIGWTGGTAVLWVVLAAWRMFTMYPPDFALMLSAGLFYAMVAGRVLVQPRSQKATA</sequence>
<dbReference type="EMBL" id="FODD01000031">
    <property type="protein sequence ID" value="SEO58312.1"/>
    <property type="molecule type" value="Genomic_DNA"/>
</dbReference>
<dbReference type="CDD" id="cd06421">
    <property type="entry name" value="CESA_CelA_like"/>
    <property type="match status" value="1"/>
</dbReference>
<evidence type="ECO:0000313" key="9">
    <source>
        <dbReference type="EMBL" id="SEO58312.1"/>
    </source>
</evidence>
<dbReference type="InterPro" id="IPR029044">
    <property type="entry name" value="Nucleotide-diphossugar_trans"/>
</dbReference>
<evidence type="ECO:0000256" key="1">
    <source>
        <dbReference type="ARBA" id="ARBA00004141"/>
    </source>
</evidence>
<proteinExistence type="predicted"/>
<organism evidence="9 10">
    <name type="scientific">Actinacidiphila rubida</name>
    <dbReference type="NCBI Taxonomy" id="310780"/>
    <lineage>
        <taxon>Bacteria</taxon>
        <taxon>Bacillati</taxon>
        <taxon>Actinomycetota</taxon>
        <taxon>Actinomycetes</taxon>
        <taxon>Kitasatosporales</taxon>
        <taxon>Streptomycetaceae</taxon>
        <taxon>Actinacidiphila</taxon>
    </lineage>
</organism>
<keyword evidence="3" id="KW-0808">Transferase</keyword>
<feature type="transmembrane region" description="Helical" evidence="7">
    <location>
        <begin position="533"/>
        <end position="552"/>
    </location>
</feature>
<feature type="transmembrane region" description="Helical" evidence="7">
    <location>
        <begin position="75"/>
        <end position="96"/>
    </location>
</feature>
<evidence type="ECO:0000256" key="4">
    <source>
        <dbReference type="ARBA" id="ARBA00022692"/>
    </source>
</evidence>
<name>A0A1H8QVT9_9ACTN</name>
<dbReference type="PANTHER" id="PTHR43867">
    <property type="entry name" value="CELLULOSE SYNTHASE CATALYTIC SUBUNIT A [UDP-FORMING]"/>
    <property type="match status" value="1"/>
</dbReference>
<dbReference type="Gene3D" id="3.90.550.10">
    <property type="entry name" value="Spore Coat Polysaccharide Biosynthesis Protein SpsA, Chain A"/>
    <property type="match status" value="1"/>
</dbReference>
<comment type="subcellular location">
    <subcellularLocation>
        <location evidence="1">Membrane</location>
        <topology evidence="1">Multi-pass membrane protein</topology>
    </subcellularLocation>
</comment>
<dbReference type="AlphaFoldDB" id="A0A1H8QVT9"/>
<evidence type="ECO:0000256" key="2">
    <source>
        <dbReference type="ARBA" id="ARBA00022676"/>
    </source>
</evidence>
<dbReference type="InterPro" id="IPR050321">
    <property type="entry name" value="Glycosyltr_2/OpgH_subfam"/>
</dbReference>
<dbReference type="Proteomes" id="UP000181951">
    <property type="component" value="Unassembled WGS sequence"/>
</dbReference>
<evidence type="ECO:0000256" key="7">
    <source>
        <dbReference type="SAM" id="Phobius"/>
    </source>
</evidence>
<dbReference type="PANTHER" id="PTHR43867:SF2">
    <property type="entry name" value="CELLULOSE SYNTHASE CATALYTIC SUBUNIT A [UDP-FORMING]"/>
    <property type="match status" value="1"/>
</dbReference>
<feature type="transmembrane region" description="Helical" evidence="7">
    <location>
        <begin position="502"/>
        <end position="521"/>
    </location>
</feature>
<feature type="transmembrane region" description="Helical" evidence="7">
    <location>
        <begin position="395"/>
        <end position="421"/>
    </location>
</feature>
<protein>
    <submittedName>
        <fullName evidence="9">Cellulose synthase (UDP-forming)</fullName>
    </submittedName>
</protein>
<keyword evidence="4 7" id="KW-0812">Transmembrane</keyword>
<keyword evidence="2" id="KW-0328">Glycosyltransferase</keyword>
<dbReference type="GO" id="GO:0016020">
    <property type="term" value="C:membrane"/>
    <property type="evidence" value="ECO:0007669"/>
    <property type="project" value="UniProtKB-SubCell"/>
</dbReference>
<feature type="transmembrane region" description="Helical" evidence="7">
    <location>
        <begin position="102"/>
        <end position="123"/>
    </location>
</feature>
<evidence type="ECO:0000313" key="10">
    <source>
        <dbReference type="Proteomes" id="UP000181951"/>
    </source>
</evidence>
<keyword evidence="5 7" id="KW-1133">Transmembrane helix</keyword>
<accession>A0A1H8QVT9</accession>
<dbReference type="InterPro" id="IPR001173">
    <property type="entry name" value="Glyco_trans_2-like"/>
</dbReference>
<gene>
    <name evidence="9" type="ORF">SAMN05216267_103191</name>
</gene>
<evidence type="ECO:0000259" key="8">
    <source>
        <dbReference type="Pfam" id="PF13632"/>
    </source>
</evidence>
<feature type="transmembrane region" description="Helical" evidence="7">
    <location>
        <begin position="433"/>
        <end position="451"/>
    </location>
</feature>
<dbReference type="STRING" id="310780.SAMN05216267_103191"/>
<dbReference type="GO" id="GO:0016757">
    <property type="term" value="F:glycosyltransferase activity"/>
    <property type="evidence" value="ECO:0007669"/>
    <property type="project" value="UniProtKB-KW"/>
</dbReference>
<evidence type="ECO:0000256" key="6">
    <source>
        <dbReference type="ARBA" id="ARBA00023136"/>
    </source>
</evidence>
<evidence type="ECO:0000256" key="3">
    <source>
        <dbReference type="ARBA" id="ARBA00022679"/>
    </source>
</evidence>
<keyword evidence="6 7" id="KW-0472">Membrane</keyword>
<reference evidence="9 10" key="1">
    <citation type="submission" date="2016-10" db="EMBL/GenBank/DDBJ databases">
        <authorList>
            <person name="de Groot N.N."/>
        </authorList>
    </citation>
    <scope>NUCLEOTIDE SEQUENCE [LARGE SCALE GENOMIC DNA]</scope>
    <source>
        <strain evidence="9 10">CGMCC 4.2026</strain>
    </source>
</reference>
<evidence type="ECO:0000256" key="5">
    <source>
        <dbReference type="ARBA" id="ARBA00022989"/>
    </source>
</evidence>
<keyword evidence="10" id="KW-1185">Reference proteome</keyword>